<evidence type="ECO:0000313" key="1">
    <source>
        <dbReference type="EMBL" id="NHE55556.1"/>
    </source>
</evidence>
<dbReference type="Proteomes" id="UP000649799">
    <property type="component" value="Unassembled WGS sequence"/>
</dbReference>
<evidence type="ECO:0000313" key="2">
    <source>
        <dbReference type="Proteomes" id="UP000649799"/>
    </source>
</evidence>
<dbReference type="RefSeq" id="WP_166142553.1">
    <property type="nucleotide sequence ID" value="NZ_JAANYN010000001.1"/>
</dbReference>
<dbReference type="EMBL" id="JAANYN010000001">
    <property type="protein sequence ID" value="NHE55556.1"/>
    <property type="molecule type" value="Genomic_DNA"/>
</dbReference>
<comment type="caution">
    <text evidence="1">The sequence shown here is derived from an EMBL/GenBank/DDBJ whole genome shotgun (WGS) entry which is preliminary data.</text>
</comment>
<name>A0ABX0H4U0_9BACT</name>
<accession>A0ABX0H4U0</accession>
<keyword evidence="2" id="KW-1185">Reference proteome</keyword>
<organism evidence="1 2">
    <name type="scientific">Cyclobacterium plantarum</name>
    <dbReference type="NCBI Taxonomy" id="2716263"/>
    <lineage>
        <taxon>Bacteria</taxon>
        <taxon>Pseudomonadati</taxon>
        <taxon>Bacteroidota</taxon>
        <taxon>Cytophagia</taxon>
        <taxon>Cytophagales</taxon>
        <taxon>Cyclobacteriaceae</taxon>
        <taxon>Cyclobacterium</taxon>
    </lineage>
</organism>
<gene>
    <name evidence="1" type="ORF">G9Q97_01870</name>
</gene>
<dbReference type="Gene3D" id="3.40.50.2000">
    <property type="entry name" value="Glycogen Phosphorylase B"/>
    <property type="match status" value="2"/>
</dbReference>
<protein>
    <submittedName>
        <fullName evidence="1">Glycosyltransferase</fullName>
    </submittedName>
</protein>
<sequence length="333" mass="38630">MGKIELEESGDFVVDILEHQKFVWLNKVGNILQIPYLDQQIRALFRVRNYDLLYFPYPLANCRLISLFKWIGLLSTPVVVLGHQGFLFYDDKKSLLGKIFKKSFQQFDHYAFFSKRLLEKTRVDLGFSMDYASKHFHHVHWGPDRKFYRSLNHSDLEPSPPFAISAGTVDRDYDMLIDAFSQIKQPLKIFCTPKGVSSTKILPVNVTVDNSWVPYPQLLKEYMASSFIIIPIREDIKNRGNTFGLTVLNDCIALGKPVLMTYHPYIDIDIEKENIGLWVRDNTVKGWTQALNKMFGLSDQFHKMGESARDLYFKKYNSGVFSNELAEIFKKAL</sequence>
<reference evidence="1 2" key="1">
    <citation type="submission" date="2020-03" db="EMBL/GenBank/DDBJ databases">
        <title>Cyclobacterium plantarum sp. nov., a marine bacterium isolated from a coastal-marine wetland.</title>
        <authorList>
            <person name="Sanchez-Porro C."/>
            <person name="Ventosa A."/>
            <person name="Amoozegar M."/>
        </authorList>
    </citation>
    <scope>NUCLEOTIDE SEQUENCE [LARGE SCALE GENOMIC DNA]</scope>
    <source>
        <strain evidence="1 2">GBPx2</strain>
    </source>
</reference>
<dbReference type="SUPFAM" id="SSF53756">
    <property type="entry name" value="UDP-Glycosyltransferase/glycogen phosphorylase"/>
    <property type="match status" value="1"/>
</dbReference>
<proteinExistence type="predicted"/>